<keyword evidence="2" id="KW-0378">Hydrolase</keyword>
<feature type="domain" description="Exonuclease" evidence="4">
    <location>
        <begin position="3"/>
        <end position="170"/>
    </location>
</feature>
<keyword evidence="6" id="KW-1185">Reference proteome</keyword>
<dbReference type="InterPro" id="IPR036420">
    <property type="entry name" value="BRCT_dom_sf"/>
</dbReference>
<dbReference type="GO" id="GO:0005829">
    <property type="term" value="C:cytosol"/>
    <property type="evidence" value="ECO:0007669"/>
    <property type="project" value="TreeGrafter"/>
</dbReference>
<dbReference type="InterPro" id="IPR029024">
    <property type="entry name" value="TerB-like"/>
</dbReference>
<dbReference type="KEGG" id="agf:ET445_10545"/>
<dbReference type="SUPFAM" id="SSF52113">
    <property type="entry name" value="BRCT domain"/>
    <property type="match status" value="1"/>
</dbReference>
<keyword evidence="1" id="KW-0540">Nuclease</keyword>
<dbReference type="GO" id="GO:0003677">
    <property type="term" value="F:DNA binding"/>
    <property type="evidence" value="ECO:0007669"/>
    <property type="project" value="InterPro"/>
</dbReference>
<reference evidence="5 6" key="1">
    <citation type="submission" date="2019-01" db="EMBL/GenBank/DDBJ databases">
        <title>Genome sequencing of strain FW100M-8.</title>
        <authorList>
            <person name="Heo J."/>
            <person name="Kim S.-J."/>
            <person name="Kim J.-S."/>
            <person name="Hong S.-B."/>
            <person name="Kwon S.-W."/>
        </authorList>
    </citation>
    <scope>NUCLEOTIDE SEQUENCE [LARGE SCALE GENOMIC DNA]</scope>
    <source>
        <strain evidence="5 6">FW100M-8</strain>
    </source>
</reference>
<protein>
    <submittedName>
        <fullName evidence="5">DNA polymerase III subunit epsilon</fullName>
    </submittedName>
</protein>
<keyword evidence="3" id="KW-0269">Exonuclease</keyword>
<evidence type="ECO:0000313" key="5">
    <source>
        <dbReference type="EMBL" id="QAY73718.1"/>
    </source>
</evidence>
<evidence type="ECO:0000256" key="1">
    <source>
        <dbReference type="ARBA" id="ARBA00022722"/>
    </source>
</evidence>
<dbReference type="Gene3D" id="3.40.50.10190">
    <property type="entry name" value="BRCT domain"/>
    <property type="match status" value="1"/>
</dbReference>
<sequence length="409" mass="43701">MPGYAVVDLETTGFSPRYGDRIVEIAVVHVNEAGRITGEWDTLVNPERDLGPVHVHGVRAADVMRAPRFIEVADELLRLLAGRVVVAHNARFDLGFLAAEFARAGYAAPAFDEASLCTMLLARQLLPGAGRALADCCAAFDIEIGDAHQAAADAHATALLLSEYLLLAEDGFWWGTLDRASEASWPSPTGAAARDWMPRPANTAPAPAEFLVRITVKLPEFAGPVEQQQYLALLDRALLDRHLSAHEADSLVALAEELGISRSTCETLHERYFDALVDVAWADGVLEVDEIADLAAVAKLLAVPGDRLAAAINGPTGVTEAREIIVLAPTAFALQPGDHLVITGELSAPRSEWHRRIEAAGFVPRPAVTQQVKLVIAADPDSLSGKAAKARAYGIPIVGEAHLERLLAG</sequence>
<dbReference type="PANTHER" id="PTHR30231:SF4">
    <property type="entry name" value="PROTEIN NEN2"/>
    <property type="match status" value="1"/>
</dbReference>
<evidence type="ECO:0000256" key="2">
    <source>
        <dbReference type="ARBA" id="ARBA00022801"/>
    </source>
</evidence>
<evidence type="ECO:0000256" key="3">
    <source>
        <dbReference type="ARBA" id="ARBA00022839"/>
    </source>
</evidence>
<dbReference type="Gene3D" id="3.30.420.10">
    <property type="entry name" value="Ribonuclease H-like superfamily/Ribonuclease H"/>
    <property type="match status" value="1"/>
</dbReference>
<dbReference type="Pfam" id="PF00533">
    <property type="entry name" value="BRCT"/>
    <property type="match status" value="1"/>
</dbReference>
<name>A0A4P6FT19_9MICO</name>
<dbReference type="RefSeq" id="WP_129191195.1">
    <property type="nucleotide sequence ID" value="NZ_CP035491.1"/>
</dbReference>
<dbReference type="InterPro" id="IPR013520">
    <property type="entry name" value="Ribonucl_H"/>
</dbReference>
<dbReference type="NCBIfam" id="TIGR00573">
    <property type="entry name" value="dnaq"/>
    <property type="match status" value="1"/>
</dbReference>
<dbReference type="Proteomes" id="UP000291259">
    <property type="component" value="Chromosome"/>
</dbReference>
<gene>
    <name evidence="5" type="ORF">ET445_10545</name>
</gene>
<evidence type="ECO:0000259" key="4">
    <source>
        <dbReference type="SMART" id="SM00479"/>
    </source>
</evidence>
<dbReference type="InterPro" id="IPR012337">
    <property type="entry name" value="RNaseH-like_sf"/>
</dbReference>
<dbReference type="InterPro" id="IPR006054">
    <property type="entry name" value="DnaQ"/>
</dbReference>
<dbReference type="GO" id="GO:0003887">
    <property type="term" value="F:DNA-directed DNA polymerase activity"/>
    <property type="evidence" value="ECO:0007669"/>
    <property type="project" value="InterPro"/>
</dbReference>
<organism evidence="5 6">
    <name type="scientific">Agromyces protaetiae</name>
    <dbReference type="NCBI Taxonomy" id="2509455"/>
    <lineage>
        <taxon>Bacteria</taxon>
        <taxon>Bacillati</taxon>
        <taxon>Actinomycetota</taxon>
        <taxon>Actinomycetes</taxon>
        <taxon>Micrococcales</taxon>
        <taxon>Microbacteriaceae</taxon>
        <taxon>Agromyces</taxon>
    </lineage>
</organism>
<accession>A0A4P6FT19</accession>
<dbReference type="GO" id="GO:0008408">
    <property type="term" value="F:3'-5' exonuclease activity"/>
    <property type="evidence" value="ECO:0007669"/>
    <property type="project" value="TreeGrafter"/>
</dbReference>
<dbReference type="OrthoDB" id="190275at2"/>
<dbReference type="Pfam" id="PF00929">
    <property type="entry name" value="RNase_T"/>
    <property type="match status" value="1"/>
</dbReference>
<proteinExistence type="predicted"/>
<evidence type="ECO:0000313" key="6">
    <source>
        <dbReference type="Proteomes" id="UP000291259"/>
    </source>
</evidence>
<dbReference type="InterPro" id="IPR001357">
    <property type="entry name" value="BRCT_dom"/>
</dbReference>
<dbReference type="CDD" id="cd06127">
    <property type="entry name" value="DEDDh"/>
    <property type="match status" value="1"/>
</dbReference>
<dbReference type="FunFam" id="3.30.420.10:FF:000045">
    <property type="entry name" value="3'-5' exonuclease DinG"/>
    <property type="match status" value="1"/>
</dbReference>
<dbReference type="EMBL" id="CP035491">
    <property type="protein sequence ID" value="QAY73718.1"/>
    <property type="molecule type" value="Genomic_DNA"/>
</dbReference>
<dbReference type="SUPFAM" id="SSF158682">
    <property type="entry name" value="TerB-like"/>
    <property type="match status" value="1"/>
</dbReference>
<dbReference type="AlphaFoldDB" id="A0A4P6FT19"/>
<dbReference type="PANTHER" id="PTHR30231">
    <property type="entry name" value="DNA POLYMERASE III SUBUNIT EPSILON"/>
    <property type="match status" value="1"/>
</dbReference>
<dbReference type="SMART" id="SM00479">
    <property type="entry name" value="EXOIII"/>
    <property type="match status" value="1"/>
</dbReference>
<dbReference type="InterPro" id="IPR036397">
    <property type="entry name" value="RNaseH_sf"/>
</dbReference>
<dbReference type="SUPFAM" id="SSF53098">
    <property type="entry name" value="Ribonuclease H-like"/>
    <property type="match status" value="1"/>
</dbReference>
<dbReference type="GO" id="GO:0006260">
    <property type="term" value="P:DNA replication"/>
    <property type="evidence" value="ECO:0007669"/>
    <property type="project" value="InterPro"/>
</dbReference>